<dbReference type="SUPFAM" id="SSF51735">
    <property type="entry name" value="NAD(P)-binding Rossmann-fold domains"/>
    <property type="match status" value="1"/>
</dbReference>
<evidence type="ECO:0000256" key="3">
    <source>
        <dbReference type="ARBA" id="ARBA00022475"/>
    </source>
</evidence>
<evidence type="ECO:0000256" key="1">
    <source>
        <dbReference type="ARBA" id="ARBA00004651"/>
    </source>
</evidence>
<keyword evidence="4 9" id="KW-0812">Transmembrane</keyword>
<organism evidence="11 12">
    <name type="scientific">Streptomyces mordarskii</name>
    <dbReference type="NCBI Taxonomy" id="1226758"/>
    <lineage>
        <taxon>Bacteria</taxon>
        <taxon>Bacillati</taxon>
        <taxon>Actinomycetota</taxon>
        <taxon>Actinomycetes</taxon>
        <taxon>Kitasatosporales</taxon>
        <taxon>Streptomycetaceae</taxon>
        <taxon>Streptomyces</taxon>
    </lineage>
</organism>
<sequence length="295" mass="31122">MFAVVSVAGAIAPSGGPLIVARLVKGVAARLLAPAALSLITSNWPEGPEGGRALGWYATAGACGFVGRLVLGGVLTEVSWWLVFALPVPIAVAALIAGSRLLPPDPPPTGRIRPGHRRHRRRRARGAGRHHAHPRRPSAHHPPRHRRFARGPRRPLVADITEEATAHRAVRAAVDAFGGLDILGNNAGRTLNKPITQTPTEDWDTVLAVNARGASRPSPTPSRSAGWPGPRRSPKCSASSSRRAPASSRAPWSWRTAASPRSERRTRTVGADAAAAASAPTRHCGDRPAGPNFSM</sequence>
<evidence type="ECO:0000313" key="12">
    <source>
        <dbReference type="Proteomes" id="UP001501576"/>
    </source>
</evidence>
<evidence type="ECO:0000256" key="9">
    <source>
        <dbReference type="SAM" id="Phobius"/>
    </source>
</evidence>
<feature type="transmembrane region" description="Helical" evidence="9">
    <location>
        <begin position="78"/>
        <end position="98"/>
    </location>
</feature>
<dbReference type="InterPro" id="IPR011701">
    <property type="entry name" value="MFS"/>
</dbReference>
<feature type="transmembrane region" description="Helical" evidence="9">
    <location>
        <begin position="53"/>
        <end position="71"/>
    </location>
</feature>
<feature type="compositionally biased region" description="Low complexity" evidence="8">
    <location>
        <begin position="211"/>
        <end position="226"/>
    </location>
</feature>
<dbReference type="InterPro" id="IPR020846">
    <property type="entry name" value="MFS_dom"/>
</dbReference>
<proteinExistence type="predicted"/>
<protein>
    <recommendedName>
        <fullName evidence="10">Major facilitator superfamily (MFS) profile domain-containing protein</fullName>
    </recommendedName>
</protein>
<accession>A0ABN1D0X7</accession>
<evidence type="ECO:0000256" key="6">
    <source>
        <dbReference type="ARBA" id="ARBA00023136"/>
    </source>
</evidence>
<feature type="compositionally biased region" description="Basic residues" evidence="8">
    <location>
        <begin position="113"/>
        <end position="153"/>
    </location>
</feature>
<dbReference type="Pfam" id="PF07690">
    <property type="entry name" value="MFS_1"/>
    <property type="match status" value="1"/>
</dbReference>
<feature type="compositionally biased region" description="Low complexity" evidence="8">
    <location>
        <begin position="235"/>
        <end position="255"/>
    </location>
</feature>
<comment type="subcellular location">
    <subcellularLocation>
        <location evidence="1">Cell membrane</location>
        <topology evidence="1">Multi-pass membrane protein</topology>
    </subcellularLocation>
</comment>
<dbReference type="EMBL" id="BAAABZ010000025">
    <property type="protein sequence ID" value="GAA0531198.1"/>
    <property type="molecule type" value="Genomic_DNA"/>
</dbReference>
<keyword evidence="6 9" id="KW-0472">Membrane</keyword>
<evidence type="ECO:0000313" key="11">
    <source>
        <dbReference type="EMBL" id="GAA0531198.1"/>
    </source>
</evidence>
<comment type="caution">
    <text evidence="11">The sequence shown here is derived from an EMBL/GenBank/DDBJ whole genome shotgun (WGS) entry which is preliminary data.</text>
</comment>
<reference evidence="11 12" key="1">
    <citation type="journal article" date="2019" name="Int. J. Syst. Evol. Microbiol.">
        <title>The Global Catalogue of Microorganisms (GCM) 10K type strain sequencing project: providing services to taxonomists for standard genome sequencing and annotation.</title>
        <authorList>
            <consortium name="The Broad Institute Genomics Platform"/>
            <consortium name="The Broad Institute Genome Sequencing Center for Infectious Disease"/>
            <person name="Wu L."/>
            <person name="Ma J."/>
        </authorList>
    </citation>
    <scope>NUCLEOTIDE SEQUENCE [LARGE SCALE GENOMIC DNA]</scope>
    <source>
        <strain evidence="11 12">JCM 5052</strain>
    </source>
</reference>
<dbReference type="Gene3D" id="1.20.1720.10">
    <property type="entry name" value="Multidrug resistance protein D"/>
    <property type="match status" value="1"/>
</dbReference>
<dbReference type="PANTHER" id="PTHR42718:SF46">
    <property type="entry name" value="BLR6921 PROTEIN"/>
    <property type="match status" value="1"/>
</dbReference>
<evidence type="ECO:0000256" key="5">
    <source>
        <dbReference type="ARBA" id="ARBA00022989"/>
    </source>
</evidence>
<keyword evidence="2" id="KW-0813">Transport</keyword>
<dbReference type="InterPro" id="IPR036291">
    <property type="entry name" value="NAD(P)-bd_dom_sf"/>
</dbReference>
<dbReference type="InterPro" id="IPR002347">
    <property type="entry name" value="SDR_fam"/>
</dbReference>
<dbReference type="Pfam" id="PF13561">
    <property type="entry name" value="adh_short_C2"/>
    <property type="match status" value="1"/>
</dbReference>
<evidence type="ECO:0000256" key="7">
    <source>
        <dbReference type="ARBA" id="ARBA00023251"/>
    </source>
</evidence>
<evidence type="ECO:0000256" key="8">
    <source>
        <dbReference type="SAM" id="MobiDB-lite"/>
    </source>
</evidence>
<dbReference type="InterPro" id="IPR036259">
    <property type="entry name" value="MFS_trans_sf"/>
</dbReference>
<keyword evidence="7" id="KW-0046">Antibiotic resistance</keyword>
<keyword evidence="12" id="KW-1185">Reference proteome</keyword>
<keyword evidence="5 9" id="KW-1133">Transmembrane helix</keyword>
<evidence type="ECO:0000256" key="4">
    <source>
        <dbReference type="ARBA" id="ARBA00022692"/>
    </source>
</evidence>
<dbReference type="SUPFAM" id="SSF103473">
    <property type="entry name" value="MFS general substrate transporter"/>
    <property type="match status" value="1"/>
</dbReference>
<dbReference type="PROSITE" id="PS50850">
    <property type="entry name" value="MFS"/>
    <property type="match status" value="1"/>
</dbReference>
<name>A0ABN1D0X7_9ACTN</name>
<feature type="region of interest" description="Disordered" evidence="8">
    <location>
        <begin position="103"/>
        <end position="155"/>
    </location>
</feature>
<gene>
    <name evidence="11" type="ORF">GCM10010390_36750</name>
</gene>
<evidence type="ECO:0000259" key="10">
    <source>
        <dbReference type="PROSITE" id="PS50850"/>
    </source>
</evidence>
<feature type="domain" description="Major facilitator superfamily (MFS) profile" evidence="10">
    <location>
        <begin position="1"/>
        <end position="295"/>
    </location>
</feature>
<dbReference type="Gene3D" id="3.40.50.720">
    <property type="entry name" value="NAD(P)-binding Rossmann-like Domain"/>
    <property type="match status" value="1"/>
</dbReference>
<dbReference type="Proteomes" id="UP001501576">
    <property type="component" value="Unassembled WGS sequence"/>
</dbReference>
<dbReference type="PANTHER" id="PTHR42718">
    <property type="entry name" value="MAJOR FACILITATOR SUPERFAMILY MULTIDRUG TRANSPORTER MFSC"/>
    <property type="match status" value="1"/>
</dbReference>
<feature type="region of interest" description="Disordered" evidence="8">
    <location>
        <begin position="210"/>
        <end position="295"/>
    </location>
</feature>
<keyword evidence="3" id="KW-1003">Cell membrane</keyword>
<evidence type="ECO:0000256" key="2">
    <source>
        <dbReference type="ARBA" id="ARBA00022448"/>
    </source>
</evidence>